<evidence type="ECO:0000313" key="1">
    <source>
        <dbReference type="EMBL" id="QFZ28066.1"/>
    </source>
</evidence>
<proteinExistence type="predicted"/>
<name>A0ACD0WLL4_CLALS</name>
<evidence type="ECO:0000313" key="2">
    <source>
        <dbReference type="Proteomes" id="UP000326582"/>
    </source>
</evidence>
<dbReference type="EMBL" id="CP038487">
    <property type="protein sequence ID" value="QFZ28066.1"/>
    <property type="molecule type" value="Genomic_DNA"/>
</dbReference>
<keyword evidence="2" id="KW-1185">Reference proteome</keyword>
<gene>
    <name evidence="1" type="ORF">EJF14_40089</name>
</gene>
<organism evidence="1 2">
    <name type="scientific">Clavispora lusitaniae</name>
    <name type="common">Candida lusitaniae</name>
    <dbReference type="NCBI Taxonomy" id="36911"/>
    <lineage>
        <taxon>Eukaryota</taxon>
        <taxon>Fungi</taxon>
        <taxon>Dikarya</taxon>
        <taxon>Ascomycota</taxon>
        <taxon>Saccharomycotina</taxon>
        <taxon>Pichiomycetes</taxon>
        <taxon>Metschnikowiaceae</taxon>
        <taxon>Clavispora</taxon>
    </lineage>
</organism>
<dbReference type="Proteomes" id="UP000326582">
    <property type="component" value="Chromosome 4"/>
</dbReference>
<sequence length="27" mass="3476">MWNWVFLEMWFSTRRQAIWPMKMPVTC</sequence>
<accession>A0ACD0WLL4</accession>
<protein>
    <submittedName>
        <fullName evidence="1">Uncharacterized protein</fullName>
    </submittedName>
</protein>
<reference evidence="2" key="1">
    <citation type="journal article" date="2019" name="MBio">
        <title>Comparative genomics for the elucidation of multidrug resistance (MDR) in Candida lusitaniae.</title>
        <authorList>
            <person name="Kannan A."/>
            <person name="Asner S.A."/>
            <person name="Trachsel E."/>
            <person name="Kelly S."/>
            <person name="Parker J."/>
            <person name="Sanglard D."/>
        </authorList>
    </citation>
    <scope>NUCLEOTIDE SEQUENCE [LARGE SCALE GENOMIC DNA]</scope>
    <source>
        <strain evidence="2">P1</strain>
    </source>
</reference>